<accession>A0A2W5P6J4</accession>
<gene>
    <name evidence="1" type="ORF">DI563_29065</name>
</gene>
<evidence type="ECO:0000313" key="2">
    <source>
        <dbReference type="Proteomes" id="UP000249135"/>
    </source>
</evidence>
<organism evidence="1 2">
    <name type="scientific">Variovorax paradoxus</name>
    <dbReference type="NCBI Taxonomy" id="34073"/>
    <lineage>
        <taxon>Bacteria</taxon>
        <taxon>Pseudomonadati</taxon>
        <taxon>Pseudomonadota</taxon>
        <taxon>Betaproteobacteria</taxon>
        <taxon>Burkholderiales</taxon>
        <taxon>Comamonadaceae</taxon>
        <taxon>Variovorax</taxon>
    </lineage>
</organism>
<proteinExistence type="predicted"/>
<evidence type="ECO:0000313" key="1">
    <source>
        <dbReference type="EMBL" id="PZQ61412.1"/>
    </source>
</evidence>
<dbReference type="EMBL" id="QFPP01000668">
    <property type="protein sequence ID" value="PZQ61412.1"/>
    <property type="molecule type" value="Genomic_DNA"/>
</dbReference>
<reference evidence="1 2" key="1">
    <citation type="submission" date="2017-08" db="EMBL/GenBank/DDBJ databases">
        <title>Infants hospitalized years apart are colonized by the same room-sourced microbial strains.</title>
        <authorList>
            <person name="Brooks B."/>
            <person name="Olm M.R."/>
            <person name="Firek B.A."/>
            <person name="Baker R."/>
            <person name="Thomas B.C."/>
            <person name="Morowitz M.J."/>
            <person name="Banfield J.F."/>
        </authorList>
    </citation>
    <scope>NUCLEOTIDE SEQUENCE [LARGE SCALE GENOMIC DNA]</scope>
    <source>
        <strain evidence="1">S2_005_003_R2_41</strain>
    </source>
</reference>
<protein>
    <submittedName>
        <fullName evidence="1">Uncharacterized protein</fullName>
    </submittedName>
</protein>
<dbReference type="AlphaFoldDB" id="A0A2W5P6J4"/>
<feature type="non-terminal residue" evidence="1">
    <location>
        <position position="1"/>
    </location>
</feature>
<name>A0A2W5P6J4_VARPD</name>
<comment type="caution">
    <text evidence="1">The sequence shown here is derived from an EMBL/GenBank/DDBJ whole genome shotgun (WGS) entry which is preliminary data.</text>
</comment>
<sequence>ANGLLSDETDVRRARIDVMNNTAEGIASLGGAAIANGTTLARSNVEDLQTQQVRNTARNVRAGGGSGGAGWGAVAQADLTGVAAANAVTAAGSQLKGARITQQGNEVDGMSALGGSALANTVNLADYQGGDLRQ</sequence>
<dbReference type="Proteomes" id="UP000249135">
    <property type="component" value="Unassembled WGS sequence"/>
</dbReference>